<feature type="region of interest" description="Disordered" evidence="5">
    <location>
        <begin position="1"/>
        <end position="28"/>
    </location>
</feature>
<keyword evidence="7" id="KW-1185">Reference proteome</keyword>
<evidence type="ECO:0000256" key="5">
    <source>
        <dbReference type="SAM" id="MobiDB-lite"/>
    </source>
</evidence>
<dbReference type="InterPro" id="IPR021867">
    <property type="entry name" value="Bmt2/SAMTOR"/>
</dbReference>
<accession>A0A151GXS5</accession>
<dbReference type="InterPro" id="IPR029063">
    <property type="entry name" value="SAM-dependent_MTases_sf"/>
</dbReference>
<organism evidence="6 7">
    <name type="scientific">Drechmeria coniospora</name>
    <name type="common">Nematophagous fungus</name>
    <name type="synonym">Meria coniospora</name>
    <dbReference type="NCBI Taxonomy" id="98403"/>
    <lineage>
        <taxon>Eukaryota</taxon>
        <taxon>Fungi</taxon>
        <taxon>Dikarya</taxon>
        <taxon>Ascomycota</taxon>
        <taxon>Pezizomycotina</taxon>
        <taxon>Sordariomycetes</taxon>
        <taxon>Hypocreomycetidae</taxon>
        <taxon>Hypocreales</taxon>
        <taxon>Ophiocordycipitaceae</taxon>
        <taxon>Drechmeria</taxon>
    </lineage>
</organism>
<dbReference type="SUPFAM" id="SSF53335">
    <property type="entry name" value="S-adenosyl-L-methionine-dependent methyltransferases"/>
    <property type="match status" value="1"/>
</dbReference>
<proteinExistence type="inferred from homology"/>
<keyword evidence="1 4" id="KW-0489">Methyltransferase</keyword>
<dbReference type="GO" id="GO:0005730">
    <property type="term" value="C:nucleolus"/>
    <property type="evidence" value="ECO:0007669"/>
    <property type="project" value="UniProtKB-SubCell"/>
</dbReference>
<dbReference type="OrthoDB" id="5954793at2759"/>
<dbReference type="EMBL" id="LAYC01000001">
    <property type="protein sequence ID" value="KYK61896.1"/>
    <property type="molecule type" value="Genomic_DNA"/>
</dbReference>
<dbReference type="InParanoid" id="A0A151GXS5"/>
<dbReference type="STRING" id="98403.A0A151GXS5"/>
<comment type="subcellular location">
    <subcellularLocation>
        <location evidence="4">Nucleus</location>
        <location evidence="4">Nucleolus</location>
    </subcellularLocation>
</comment>
<dbReference type="EC" id="2.1.1.-" evidence="4"/>
<keyword evidence="4" id="KW-0539">Nucleus</keyword>
<evidence type="ECO:0000256" key="2">
    <source>
        <dbReference type="ARBA" id="ARBA00022679"/>
    </source>
</evidence>
<dbReference type="GO" id="GO:0016433">
    <property type="term" value="F:rRNA (adenine) methyltransferase activity"/>
    <property type="evidence" value="ECO:0007669"/>
    <property type="project" value="UniProtKB-UniRule"/>
</dbReference>
<comment type="function">
    <text evidence="4">S-adenosyl-L-methionine-dependent methyltransferase that specifically methylates the N(1) position of an adenine present in helix 65 in 25S rRNA.</text>
</comment>
<dbReference type="RefSeq" id="XP_040661248.1">
    <property type="nucleotide sequence ID" value="XM_040800365.1"/>
</dbReference>
<evidence type="ECO:0000256" key="3">
    <source>
        <dbReference type="ARBA" id="ARBA00022691"/>
    </source>
</evidence>
<feature type="binding site" evidence="4">
    <location>
        <position position="115"/>
    </location>
    <ligand>
        <name>S-adenosyl-L-methionine</name>
        <dbReference type="ChEBI" id="CHEBI:59789"/>
    </ligand>
</feature>
<comment type="similarity">
    <text evidence="4">Belongs to the BMT2 family.</text>
</comment>
<dbReference type="FunCoup" id="A0A151GXS5">
    <property type="interactions" value="80"/>
</dbReference>
<feature type="compositionally biased region" description="Low complexity" evidence="5">
    <location>
        <begin position="16"/>
        <end position="28"/>
    </location>
</feature>
<dbReference type="GeneID" id="63715684"/>
<reference evidence="6 7" key="1">
    <citation type="journal article" date="2016" name="Sci. Rep.">
        <title>Insights into Adaptations to a Near-Obligate Nematode Endoparasitic Lifestyle from the Finished Genome of Drechmeria coniospora.</title>
        <authorList>
            <person name="Zhang L."/>
            <person name="Zhou Z."/>
            <person name="Guo Q."/>
            <person name="Fokkens L."/>
            <person name="Miskei M."/>
            <person name="Pocsi I."/>
            <person name="Zhang W."/>
            <person name="Chen M."/>
            <person name="Wang L."/>
            <person name="Sun Y."/>
            <person name="Donzelli B.G."/>
            <person name="Gibson D.M."/>
            <person name="Nelson D.R."/>
            <person name="Luo J.G."/>
            <person name="Rep M."/>
            <person name="Liu H."/>
            <person name="Yang S."/>
            <person name="Wang J."/>
            <person name="Krasnoff S.B."/>
            <person name="Xu Y."/>
            <person name="Molnar I."/>
            <person name="Lin M."/>
        </authorList>
    </citation>
    <scope>NUCLEOTIDE SEQUENCE [LARGE SCALE GENOMIC DNA]</scope>
    <source>
        <strain evidence="6 7">ARSEF 6962</strain>
    </source>
</reference>
<keyword evidence="2 4" id="KW-0808">Transferase</keyword>
<name>A0A151GXS5_DRECN</name>
<sequence length="293" mass="32113">MGTKKRKSLKSLAAGRPPMARSARSMSSKASRTLINNHHQLQKMRFQAAANGDKDLEAAISTEIASLGGLNQYQQASLHGQSIERGGDTSKILLKWLSADELAGLGRRPSMLEVGSLSTRNACSTCGLFDVVHIDLNSQEPNILQQDFMARPLPESEADKFDVISLSLVLNFVPDAMNRGQMLLRTLSFLRDSGKPSRDTAGGLPFPLLFLVLPRSCLDNSRYMTAGKLEELMGTLGYELVKAKSTQKLAYGLWGKARPLPSAAIEFTKREINPGRTRNNFSITLKHPPTQST</sequence>
<dbReference type="PANTHER" id="PTHR21008">
    <property type="entry name" value="S-ADENOSYLMETHIONINE SENSOR UPSTREAM OF MTORC1-RELATED"/>
    <property type="match status" value="1"/>
</dbReference>
<dbReference type="Proteomes" id="UP000076580">
    <property type="component" value="Chromosome 01"/>
</dbReference>
<evidence type="ECO:0000256" key="4">
    <source>
        <dbReference type="HAMAP-Rule" id="MF_03044"/>
    </source>
</evidence>
<protein>
    <recommendedName>
        <fullName evidence="4">25S rRNA adenine-N(1) methyltransferase</fullName>
        <ecNumber evidence="4">2.1.1.-</ecNumber>
    </recommendedName>
</protein>
<dbReference type="HAMAP" id="MF_03044">
    <property type="entry name" value="BMT2"/>
    <property type="match status" value="1"/>
</dbReference>
<dbReference type="PANTHER" id="PTHR21008:SF1">
    <property type="entry name" value="25S RRNA (ADENINE(2142)-N(1))-METHYLTRANSFERASE"/>
    <property type="match status" value="1"/>
</dbReference>
<evidence type="ECO:0000256" key="1">
    <source>
        <dbReference type="ARBA" id="ARBA00022603"/>
    </source>
</evidence>
<dbReference type="AlphaFoldDB" id="A0A151GXS5"/>
<evidence type="ECO:0000313" key="7">
    <source>
        <dbReference type="Proteomes" id="UP000076580"/>
    </source>
</evidence>
<feature type="binding site" evidence="4">
    <location>
        <position position="135"/>
    </location>
    <ligand>
        <name>S-adenosyl-L-methionine</name>
        <dbReference type="ChEBI" id="CHEBI:59789"/>
    </ligand>
</feature>
<dbReference type="Pfam" id="PF11968">
    <property type="entry name" value="Bmt2"/>
    <property type="match status" value="1"/>
</dbReference>
<keyword evidence="3 4" id="KW-0949">S-adenosyl-L-methionine</keyword>
<evidence type="ECO:0000313" key="6">
    <source>
        <dbReference type="EMBL" id="KYK61896.1"/>
    </source>
</evidence>
<comment type="caution">
    <text evidence="6">The sequence shown here is derived from an EMBL/GenBank/DDBJ whole genome shotgun (WGS) entry which is preliminary data.</text>
</comment>
<gene>
    <name evidence="6" type="ORF">DCS_03041</name>
</gene>